<dbReference type="InterPro" id="IPR015421">
    <property type="entry name" value="PyrdxlP-dep_Trfase_major"/>
</dbReference>
<dbReference type="Gene3D" id="3.90.1150.10">
    <property type="entry name" value="Aspartate Aminotransferase, domain 1"/>
    <property type="match status" value="1"/>
</dbReference>
<evidence type="ECO:0000256" key="5">
    <source>
        <dbReference type="SAM" id="MobiDB-lite"/>
    </source>
</evidence>
<proteinExistence type="inferred from homology"/>
<dbReference type="Proteomes" id="UP000278962">
    <property type="component" value="Unassembled WGS sequence"/>
</dbReference>
<feature type="region of interest" description="Disordered" evidence="5">
    <location>
        <begin position="1"/>
        <end position="29"/>
    </location>
</feature>
<keyword evidence="7" id="KW-1185">Reference proteome</keyword>
<dbReference type="CDD" id="cd00616">
    <property type="entry name" value="AHBA_syn"/>
    <property type="match status" value="1"/>
</dbReference>
<protein>
    <submittedName>
        <fullName evidence="6">dTDP-4-amino-4,6-dideoxygalactose transaminase</fullName>
    </submittedName>
</protein>
<evidence type="ECO:0000256" key="3">
    <source>
        <dbReference type="PIRSR" id="PIRSR000390-2"/>
    </source>
</evidence>
<dbReference type="GO" id="GO:0030170">
    <property type="term" value="F:pyridoxal phosphate binding"/>
    <property type="evidence" value="ECO:0007669"/>
    <property type="project" value="TreeGrafter"/>
</dbReference>
<accession>A0A660LBB9</accession>
<dbReference type="RefSeq" id="WP_121250048.1">
    <property type="nucleotide sequence ID" value="NZ_RBIL01000001.1"/>
</dbReference>
<dbReference type="OrthoDB" id="9804264at2"/>
<feature type="active site" description="Proton acceptor" evidence="2">
    <location>
        <position position="210"/>
    </location>
</feature>
<name>A0A660LBB9_9ACTN</name>
<evidence type="ECO:0000313" key="6">
    <source>
        <dbReference type="EMBL" id="RKQ92347.1"/>
    </source>
</evidence>
<dbReference type="GO" id="GO:0000271">
    <property type="term" value="P:polysaccharide biosynthetic process"/>
    <property type="evidence" value="ECO:0007669"/>
    <property type="project" value="TreeGrafter"/>
</dbReference>
<feature type="modified residue" description="N6-(pyridoxal phosphate)lysine" evidence="3">
    <location>
        <position position="210"/>
    </location>
</feature>
<gene>
    <name evidence="6" type="ORF">C8N24_2193</name>
</gene>
<sequence length="424" mass="45183">MTATADTTLAIHGGTPVRSQPFPPRPGVGEAERRAVAEVMESGVLSQFIGAWGEDFAGGPRVQSLERAWRERFGVRHALSLNSATSALNAAAAAAGVGPGDEVIVSPYTMSASAVCALVHGAIPVFADIDERTFCLDPESIRARITPRTKAIVAVDIFGCPADWDAIMRIADEHGLVVIEDAAQAPGAELNGRPAGTLGHIGVFSLNYHKTIQCGEGGVAVTNDDALAERLALARNHGEAVVGDMGSPHADILGFNYRMGELEAAIAEQQLARLDELTAPRIANADRLTAGLADLEGVVPPHVPEGAKHVYYLHVVRLDEQALGVPRAAFAAALKAEGVPVTEGYVDPLYRQPLYRQRAAWAFSDPRNDGLGRYDDGECPTCERMRDHEVLFHPLVHGGLSDADVDDIVAAFRKVHARRGALVR</sequence>
<dbReference type="Gene3D" id="3.40.640.10">
    <property type="entry name" value="Type I PLP-dependent aspartate aminotransferase-like (Major domain)"/>
    <property type="match status" value="1"/>
</dbReference>
<dbReference type="AlphaFoldDB" id="A0A660LBB9"/>
<dbReference type="PANTHER" id="PTHR30244:SF34">
    <property type="entry name" value="DTDP-4-AMINO-4,6-DIDEOXYGALACTOSE TRANSAMINASE"/>
    <property type="match status" value="1"/>
</dbReference>
<dbReference type="InterPro" id="IPR015422">
    <property type="entry name" value="PyrdxlP-dep_Trfase_small"/>
</dbReference>
<dbReference type="InterPro" id="IPR015424">
    <property type="entry name" value="PyrdxlP-dep_Trfase"/>
</dbReference>
<dbReference type="PANTHER" id="PTHR30244">
    <property type="entry name" value="TRANSAMINASE"/>
    <property type="match status" value="1"/>
</dbReference>
<evidence type="ECO:0000256" key="2">
    <source>
        <dbReference type="PIRSR" id="PIRSR000390-1"/>
    </source>
</evidence>
<dbReference type="Pfam" id="PF01041">
    <property type="entry name" value="DegT_DnrJ_EryC1"/>
    <property type="match status" value="1"/>
</dbReference>
<reference evidence="6 7" key="1">
    <citation type="submission" date="2018-10" db="EMBL/GenBank/DDBJ databases">
        <title>Genomic Encyclopedia of Archaeal and Bacterial Type Strains, Phase II (KMG-II): from individual species to whole genera.</title>
        <authorList>
            <person name="Goeker M."/>
        </authorList>
    </citation>
    <scope>NUCLEOTIDE SEQUENCE [LARGE SCALE GENOMIC DNA]</scope>
    <source>
        <strain evidence="6 7">DSM 14954</strain>
    </source>
</reference>
<comment type="caution">
    <text evidence="6">The sequence shown here is derived from an EMBL/GenBank/DDBJ whole genome shotgun (WGS) entry which is preliminary data.</text>
</comment>
<organism evidence="6 7">
    <name type="scientific">Solirubrobacter pauli</name>
    <dbReference type="NCBI Taxonomy" id="166793"/>
    <lineage>
        <taxon>Bacteria</taxon>
        <taxon>Bacillati</taxon>
        <taxon>Actinomycetota</taxon>
        <taxon>Thermoleophilia</taxon>
        <taxon>Solirubrobacterales</taxon>
        <taxon>Solirubrobacteraceae</taxon>
        <taxon>Solirubrobacter</taxon>
    </lineage>
</organism>
<dbReference type="GO" id="GO:0008483">
    <property type="term" value="F:transaminase activity"/>
    <property type="evidence" value="ECO:0007669"/>
    <property type="project" value="TreeGrafter"/>
</dbReference>
<dbReference type="InterPro" id="IPR000653">
    <property type="entry name" value="DegT/StrS_aminotransferase"/>
</dbReference>
<dbReference type="PIRSF" id="PIRSF000390">
    <property type="entry name" value="PLP_StrS"/>
    <property type="match status" value="1"/>
</dbReference>
<dbReference type="EMBL" id="RBIL01000001">
    <property type="protein sequence ID" value="RKQ92347.1"/>
    <property type="molecule type" value="Genomic_DNA"/>
</dbReference>
<comment type="similarity">
    <text evidence="4">Belongs to the DegT/DnrJ/EryC1 family.</text>
</comment>
<dbReference type="SUPFAM" id="SSF53383">
    <property type="entry name" value="PLP-dependent transferases"/>
    <property type="match status" value="1"/>
</dbReference>
<keyword evidence="3 4" id="KW-0663">Pyridoxal phosphate</keyword>
<evidence type="ECO:0000256" key="1">
    <source>
        <dbReference type="ARBA" id="ARBA00001933"/>
    </source>
</evidence>
<evidence type="ECO:0000256" key="4">
    <source>
        <dbReference type="RuleBase" id="RU004508"/>
    </source>
</evidence>
<evidence type="ECO:0000313" key="7">
    <source>
        <dbReference type="Proteomes" id="UP000278962"/>
    </source>
</evidence>
<comment type="cofactor">
    <cofactor evidence="1">
        <name>pyridoxal 5'-phosphate</name>
        <dbReference type="ChEBI" id="CHEBI:597326"/>
    </cofactor>
</comment>